<dbReference type="Proteomes" id="UP000829194">
    <property type="component" value="Chromosome"/>
</dbReference>
<gene>
    <name evidence="1" type="ORF">MOV92_16805</name>
</gene>
<name>A0ABY3XKJ0_9GAMM</name>
<organism evidence="1 2">
    <name type="scientific">Lysobacter gummosus</name>
    <dbReference type="NCBI Taxonomy" id="262324"/>
    <lineage>
        <taxon>Bacteria</taxon>
        <taxon>Pseudomonadati</taxon>
        <taxon>Pseudomonadota</taxon>
        <taxon>Gammaproteobacteria</taxon>
        <taxon>Lysobacterales</taxon>
        <taxon>Lysobacteraceae</taxon>
        <taxon>Lysobacter</taxon>
    </lineage>
</organism>
<dbReference type="InterPro" id="IPR045584">
    <property type="entry name" value="Pilin-like"/>
</dbReference>
<evidence type="ECO:0000313" key="1">
    <source>
        <dbReference type="EMBL" id="UNP32155.1"/>
    </source>
</evidence>
<proteinExistence type="predicted"/>
<accession>A0ABY3XKJ0</accession>
<evidence type="ECO:0000313" key="2">
    <source>
        <dbReference type="Proteomes" id="UP000829194"/>
    </source>
</evidence>
<dbReference type="InterPro" id="IPR031982">
    <property type="entry name" value="PilE-like"/>
</dbReference>
<sequence>MMAVAVVAILAAIAYPSYQDSVRKARRSQAKADLVELAQRAERYYTLNNSYAGFWASVPAGQKRSPRDGAAYYLFARTPNDSDVNAFILSATPTGTQTADTGCGTLTLNQAGAKTITGTMELSRCW</sequence>
<protein>
    <submittedName>
        <fullName evidence="1">Uncharacterized protein</fullName>
    </submittedName>
</protein>
<reference evidence="1 2" key="1">
    <citation type="submission" date="2022-03" db="EMBL/GenBank/DDBJ databases">
        <title>Complete genome sequence of Lysobacter capsici VKM B-2533 and Lysobacter gummosus 10.1.1, promising sources of lytic agents.</title>
        <authorList>
            <person name="Tarlachkov S.V."/>
            <person name="Kudryakova I.V."/>
            <person name="Afoshin A.S."/>
            <person name="Leontyevskaya E.A."/>
            <person name="Leontyevskaya N.V."/>
        </authorList>
    </citation>
    <scope>NUCLEOTIDE SEQUENCE [LARGE SCALE GENOMIC DNA]</scope>
    <source>
        <strain evidence="1 2">10.1.1</strain>
    </source>
</reference>
<dbReference type="EMBL" id="CP093547">
    <property type="protein sequence ID" value="UNP32155.1"/>
    <property type="molecule type" value="Genomic_DNA"/>
</dbReference>
<dbReference type="Pfam" id="PF16732">
    <property type="entry name" value="ComP_DUS"/>
    <property type="match status" value="1"/>
</dbReference>
<dbReference type="Gene3D" id="3.30.700.10">
    <property type="entry name" value="Glycoprotein, Type 4 Pilin"/>
    <property type="match status" value="1"/>
</dbReference>
<dbReference type="SUPFAM" id="SSF54523">
    <property type="entry name" value="Pili subunits"/>
    <property type="match status" value="1"/>
</dbReference>
<keyword evidence="2" id="KW-1185">Reference proteome</keyword>